<proteinExistence type="predicted"/>
<dbReference type="RefSeq" id="XP_038806087.1">
    <property type="nucleotide sequence ID" value="XM_038957624.1"/>
</dbReference>
<protein>
    <submittedName>
        <fullName evidence="1">Uncharacterized protein</fullName>
    </submittedName>
</protein>
<organism evidence="1 2">
    <name type="scientific">Botrytis deweyae</name>
    <dbReference type="NCBI Taxonomy" id="2478750"/>
    <lineage>
        <taxon>Eukaryota</taxon>
        <taxon>Fungi</taxon>
        <taxon>Dikarya</taxon>
        <taxon>Ascomycota</taxon>
        <taxon>Pezizomycotina</taxon>
        <taxon>Leotiomycetes</taxon>
        <taxon>Helotiales</taxon>
        <taxon>Sclerotiniaceae</taxon>
        <taxon>Botrytis</taxon>
    </lineage>
</organism>
<evidence type="ECO:0000313" key="2">
    <source>
        <dbReference type="Proteomes" id="UP000783213"/>
    </source>
</evidence>
<sequence>MSPNVLWAIRPALSSLPGKDFYAYETTSNDLDSIARRKPPPKINAKRTCQFHLVLLFRFEQSEYT</sequence>
<name>A0ABQ7IA31_9HELO</name>
<gene>
    <name evidence="1" type="ORF">EAE98_010003</name>
</gene>
<evidence type="ECO:0000313" key="1">
    <source>
        <dbReference type="EMBL" id="KAF7917975.1"/>
    </source>
</evidence>
<comment type="caution">
    <text evidence="1">The sequence shown here is derived from an EMBL/GenBank/DDBJ whole genome shotgun (WGS) entry which is preliminary data.</text>
</comment>
<keyword evidence="2" id="KW-1185">Reference proteome</keyword>
<dbReference type="GeneID" id="62236774"/>
<dbReference type="EMBL" id="RCSX01000032">
    <property type="protein sequence ID" value="KAF7917975.1"/>
    <property type="molecule type" value="Genomic_DNA"/>
</dbReference>
<dbReference type="Proteomes" id="UP000783213">
    <property type="component" value="Unassembled WGS sequence"/>
</dbReference>
<reference evidence="1 2" key="1">
    <citation type="journal article" date="2020" name="Genome Biol. Evol.">
        <title>Comparative genomics of Sclerotiniaceae.</title>
        <authorList>
            <person name="Valero Jimenez C.A."/>
            <person name="Steentjes M."/>
            <person name="Scholten O.E."/>
            <person name="Van Kan J.A.L."/>
        </authorList>
    </citation>
    <scope>NUCLEOTIDE SEQUENCE [LARGE SCALE GENOMIC DNA]</scope>
    <source>
        <strain evidence="1 2">B1</strain>
    </source>
</reference>
<accession>A0ABQ7IA31</accession>